<accession>A0AAN6T3Z4</accession>
<protein>
    <submittedName>
        <fullName evidence="1">Uncharacterized protein</fullName>
    </submittedName>
</protein>
<dbReference type="Proteomes" id="UP001305647">
    <property type="component" value="Unassembled WGS sequence"/>
</dbReference>
<dbReference type="EMBL" id="MU863627">
    <property type="protein sequence ID" value="KAK4104260.1"/>
    <property type="molecule type" value="Genomic_DNA"/>
</dbReference>
<evidence type="ECO:0000313" key="2">
    <source>
        <dbReference type="Proteomes" id="UP001305647"/>
    </source>
</evidence>
<sequence>MGAGRMHITLAYMEWMGASVVCGVLLVRLSLSFVLFCELISLGWEGQAWLHGALCWRSSNYCSCRGLWV</sequence>
<keyword evidence="2" id="KW-1185">Reference proteome</keyword>
<organism evidence="1 2">
    <name type="scientific">Parathielavia hyrcaniae</name>
    <dbReference type="NCBI Taxonomy" id="113614"/>
    <lineage>
        <taxon>Eukaryota</taxon>
        <taxon>Fungi</taxon>
        <taxon>Dikarya</taxon>
        <taxon>Ascomycota</taxon>
        <taxon>Pezizomycotina</taxon>
        <taxon>Sordariomycetes</taxon>
        <taxon>Sordariomycetidae</taxon>
        <taxon>Sordariales</taxon>
        <taxon>Chaetomiaceae</taxon>
        <taxon>Parathielavia</taxon>
    </lineage>
</organism>
<reference evidence="1" key="1">
    <citation type="journal article" date="2023" name="Mol. Phylogenet. Evol.">
        <title>Genome-scale phylogeny and comparative genomics of the fungal order Sordariales.</title>
        <authorList>
            <person name="Hensen N."/>
            <person name="Bonometti L."/>
            <person name="Westerberg I."/>
            <person name="Brannstrom I.O."/>
            <person name="Guillou S."/>
            <person name="Cros-Aarteil S."/>
            <person name="Calhoun S."/>
            <person name="Haridas S."/>
            <person name="Kuo A."/>
            <person name="Mondo S."/>
            <person name="Pangilinan J."/>
            <person name="Riley R."/>
            <person name="LaButti K."/>
            <person name="Andreopoulos B."/>
            <person name="Lipzen A."/>
            <person name="Chen C."/>
            <person name="Yan M."/>
            <person name="Daum C."/>
            <person name="Ng V."/>
            <person name="Clum A."/>
            <person name="Steindorff A."/>
            <person name="Ohm R.A."/>
            <person name="Martin F."/>
            <person name="Silar P."/>
            <person name="Natvig D.O."/>
            <person name="Lalanne C."/>
            <person name="Gautier V."/>
            <person name="Ament-Velasquez S.L."/>
            <person name="Kruys A."/>
            <person name="Hutchinson M.I."/>
            <person name="Powell A.J."/>
            <person name="Barry K."/>
            <person name="Miller A.N."/>
            <person name="Grigoriev I.V."/>
            <person name="Debuchy R."/>
            <person name="Gladieux P."/>
            <person name="Hiltunen Thoren M."/>
            <person name="Johannesson H."/>
        </authorList>
    </citation>
    <scope>NUCLEOTIDE SEQUENCE</scope>
    <source>
        <strain evidence="1">CBS 757.83</strain>
    </source>
</reference>
<proteinExistence type="predicted"/>
<comment type="caution">
    <text evidence="1">The sequence shown here is derived from an EMBL/GenBank/DDBJ whole genome shotgun (WGS) entry which is preliminary data.</text>
</comment>
<gene>
    <name evidence="1" type="ORF">N658DRAFT_248739</name>
</gene>
<name>A0AAN6T3Z4_9PEZI</name>
<reference evidence="1" key="2">
    <citation type="submission" date="2023-05" db="EMBL/GenBank/DDBJ databases">
        <authorList>
            <consortium name="Lawrence Berkeley National Laboratory"/>
            <person name="Steindorff A."/>
            <person name="Hensen N."/>
            <person name="Bonometti L."/>
            <person name="Westerberg I."/>
            <person name="Brannstrom I.O."/>
            <person name="Guillou S."/>
            <person name="Cros-Aarteil S."/>
            <person name="Calhoun S."/>
            <person name="Haridas S."/>
            <person name="Kuo A."/>
            <person name="Mondo S."/>
            <person name="Pangilinan J."/>
            <person name="Riley R."/>
            <person name="Labutti K."/>
            <person name="Andreopoulos B."/>
            <person name="Lipzen A."/>
            <person name="Chen C."/>
            <person name="Yanf M."/>
            <person name="Daum C."/>
            <person name="Ng V."/>
            <person name="Clum A."/>
            <person name="Ohm R."/>
            <person name="Martin F."/>
            <person name="Silar P."/>
            <person name="Natvig D."/>
            <person name="Lalanne C."/>
            <person name="Gautier V."/>
            <person name="Ament-Velasquez S.L."/>
            <person name="Kruys A."/>
            <person name="Hutchinson M.I."/>
            <person name="Powell A.J."/>
            <person name="Barry K."/>
            <person name="Miller A.N."/>
            <person name="Grigoriev I.V."/>
            <person name="Debuchy R."/>
            <person name="Gladieux P."/>
            <person name="Thoren M.H."/>
            <person name="Johannesson H."/>
        </authorList>
    </citation>
    <scope>NUCLEOTIDE SEQUENCE</scope>
    <source>
        <strain evidence="1">CBS 757.83</strain>
    </source>
</reference>
<dbReference type="AlphaFoldDB" id="A0AAN6T3Z4"/>
<evidence type="ECO:0000313" key="1">
    <source>
        <dbReference type="EMBL" id="KAK4104260.1"/>
    </source>
</evidence>